<sequence length="113" mass="13092">MINKNLAIEKQNIINLFNQKKFNKISKISPKILSSFEDQPDIVKIIIFSNLNTKNFIKAEKLLRKVLIRNNTAEYNYILGNTLKIQDKNDDAIIAYKISISLNNNFSEAYNNL</sequence>
<dbReference type="AlphaFoldDB" id="A0A382AX35"/>
<evidence type="ECO:0008006" key="2">
    <source>
        <dbReference type="Google" id="ProtNLM"/>
    </source>
</evidence>
<dbReference type="Gene3D" id="1.25.40.10">
    <property type="entry name" value="Tetratricopeptide repeat domain"/>
    <property type="match status" value="1"/>
</dbReference>
<dbReference type="EMBL" id="UINC01027161">
    <property type="protein sequence ID" value="SVB05944.1"/>
    <property type="molecule type" value="Genomic_DNA"/>
</dbReference>
<name>A0A382AX35_9ZZZZ</name>
<dbReference type="SUPFAM" id="SSF48452">
    <property type="entry name" value="TPR-like"/>
    <property type="match status" value="1"/>
</dbReference>
<reference evidence="1" key="1">
    <citation type="submission" date="2018-05" db="EMBL/GenBank/DDBJ databases">
        <authorList>
            <person name="Lanie J.A."/>
            <person name="Ng W.-L."/>
            <person name="Kazmierczak K.M."/>
            <person name="Andrzejewski T.M."/>
            <person name="Davidsen T.M."/>
            <person name="Wayne K.J."/>
            <person name="Tettelin H."/>
            <person name="Glass J.I."/>
            <person name="Rusch D."/>
            <person name="Podicherti R."/>
            <person name="Tsui H.-C.T."/>
            <person name="Winkler M.E."/>
        </authorList>
    </citation>
    <scope>NUCLEOTIDE SEQUENCE</scope>
</reference>
<organism evidence="1">
    <name type="scientific">marine metagenome</name>
    <dbReference type="NCBI Taxonomy" id="408172"/>
    <lineage>
        <taxon>unclassified sequences</taxon>
        <taxon>metagenomes</taxon>
        <taxon>ecological metagenomes</taxon>
    </lineage>
</organism>
<proteinExistence type="predicted"/>
<dbReference type="InterPro" id="IPR011990">
    <property type="entry name" value="TPR-like_helical_dom_sf"/>
</dbReference>
<feature type="non-terminal residue" evidence="1">
    <location>
        <position position="113"/>
    </location>
</feature>
<evidence type="ECO:0000313" key="1">
    <source>
        <dbReference type="EMBL" id="SVB05944.1"/>
    </source>
</evidence>
<protein>
    <recommendedName>
        <fullName evidence="2">Tetratricopeptide repeat protein</fullName>
    </recommendedName>
</protein>
<accession>A0A382AX35</accession>
<gene>
    <name evidence="1" type="ORF">METZ01_LOCUS158798</name>
</gene>